<gene>
    <name evidence="2" type="ORF">BN522_00592</name>
</gene>
<feature type="transmembrane region" description="Helical" evidence="1">
    <location>
        <begin position="110"/>
        <end position="135"/>
    </location>
</feature>
<name>R7PUA2_METSM</name>
<keyword evidence="1" id="KW-1133">Transmembrane helix</keyword>
<dbReference type="Proteomes" id="UP000018189">
    <property type="component" value="Unassembled WGS sequence"/>
</dbReference>
<keyword evidence="1" id="KW-0812">Transmembrane</keyword>
<evidence type="ECO:0000256" key="1">
    <source>
        <dbReference type="SAM" id="Phobius"/>
    </source>
</evidence>
<proteinExistence type="predicted"/>
<reference evidence="2" key="1">
    <citation type="submission" date="2012-11" db="EMBL/GenBank/DDBJ databases">
        <title>Dependencies among metagenomic species, viruses, plasmids and units of genetic variation.</title>
        <authorList>
            <person name="Nielsen H.B."/>
            <person name="Almeida M."/>
            <person name="Juncker A.S."/>
            <person name="Rasmussen S."/>
            <person name="Li J."/>
            <person name="Sunagawa S."/>
            <person name="Plichta D."/>
            <person name="Gautier L."/>
            <person name="Le Chatelier E."/>
            <person name="Peletier E."/>
            <person name="Bonde I."/>
            <person name="Nielsen T."/>
            <person name="Manichanh C."/>
            <person name="Arumugam M."/>
            <person name="Batto J."/>
            <person name="Santos M.B.Q.D."/>
            <person name="Blom N."/>
            <person name="Borruel N."/>
            <person name="Burgdorf K.S."/>
            <person name="Boumezbeur F."/>
            <person name="Casellas F."/>
            <person name="Dore J."/>
            <person name="Guarner F."/>
            <person name="Hansen T."/>
            <person name="Hildebrand F."/>
            <person name="Kaas R.S."/>
            <person name="Kennedy S."/>
            <person name="Kristiansen K."/>
            <person name="Kultima J.R."/>
            <person name="Leonard P."/>
            <person name="Levenez F."/>
            <person name="Lund O."/>
            <person name="Moumen B."/>
            <person name="Le Paslier D."/>
            <person name="Pons N."/>
            <person name="Pedersen O."/>
            <person name="Prifti E."/>
            <person name="Qin J."/>
            <person name="Raes J."/>
            <person name="Tap J."/>
            <person name="Tims S."/>
            <person name="Ussery D.W."/>
            <person name="Yamada T."/>
            <person name="MetaHit consortium"/>
            <person name="Renault P."/>
            <person name="Sicheritz-Ponten T."/>
            <person name="Bork P."/>
            <person name="Wang J."/>
            <person name="Brunak S."/>
            <person name="Ehrlich S.D."/>
        </authorList>
    </citation>
    <scope>NUCLEOTIDE SEQUENCE [LARGE SCALE GENOMIC DNA]</scope>
</reference>
<dbReference type="AlphaFoldDB" id="R7PUA2"/>
<protein>
    <submittedName>
        <fullName evidence="2">Uncharacterized protein</fullName>
    </submittedName>
</protein>
<dbReference type="EMBL" id="CBKP010000020">
    <property type="protein sequence ID" value="CDF28709.1"/>
    <property type="molecule type" value="Genomic_DNA"/>
</dbReference>
<evidence type="ECO:0000313" key="2">
    <source>
        <dbReference type="EMBL" id="CDF28709.1"/>
    </source>
</evidence>
<accession>R7PUA2</accession>
<keyword evidence="1" id="KW-0472">Membrane</keyword>
<sequence length="138" mass="14678">MSASLLGIISGTSTSTAEVLLPTTKELVTFPYPITLATTLNDFVSPEFRLTVHVIVRVIGLYTPPSAEISSKPSPKTSRTATLTALDLPTFVMLTVYVTSSPKLGFSMSAVLLGIISGTVMFTELVLFPTVTLLVKTP</sequence>
<comment type="caution">
    <text evidence="2">The sequence shown here is derived from an EMBL/GenBank/DDBJ whole genome shotgun (WGS) entry which is preliminary data.</text>
</comment>
<organism evidence="2">
    <name type="scientific">Methanobrevibacter smithii CAG:186</name>
    <dbReference type="NCBI Taxonomy" id="1263088"/>
    <lineage>
        <taxon>Archaea</taxon>
        <taxon>Methanobacteriati</taxon>
        <taxon>Methanobacteriota</taxon>
        <taxon>Methanomada group</taxon>
        <taxon>Methanobacteria</taxon>
        <taxon>Methanobacteriales</taxon>
        <taxon>Methanobacteriaceae</taxon>
        <taxon>Methanobrevibacter</taxon>
    </lineage>
</organism>